<dbReference type="InterPro" id="IPR006119">
    <property type="entry name" value="Resolv_N"/>
</dbReference>
<dbReference type="Pfam" id="PF07508">
    <property type="entry name" value="Recombinase"/>
    <property type="match status" value="1"/>
</dbReference>
<evidence type="ECO:0000256" key="1">
    <source>
        <dbReference type="SAM" id="Coils"/>
    </source>
</evidence>
<feature type="coiled-coil region" evidence="1">
    <location>
        <begin position="456"/>
        <end position="483"/>
    </location>
</feature>
<feature type="domain" description="Recombinase" evidence="2">
    <location>
        <begin position="212"/>
        <end position="337"/>
    </location>
</feature>
<dbReference type="GO" id="GO:0003677">
    <property type="term" value="F:DNA binding"/>
    <property type="evidence" value="ECO:0007669"/>
    <property type="project" value="InterPro"/>
</dbReference>
<dbReference type="InterPro" id="IPR036162">
    <property type="entry name" value="Resolvase-like_N_sf"/>
</dbReference>
<comment type="caution">
    <text evidence="3">The sequence shown here is derived from an EMBL/GenBank/DDBJ whole genome shotgun (WGS) entry which is preliminary data.</text>
</comment>
<dbReference type="InterPro" id="IPR050639">
    <property type="entry name" value="SSR_resolvase"/>
</dbReference>
<name>A0A540W623_9ACTN</name>
<dbReference type="PROSITE" id="PS51737">
    <property type="entry name" value="RECOMBINASE_DNA_BIND"/>
    <property type="match status" value="1"/>
</dbReference>
<evidence type="ECO:0000313" key="4">
    <source>
        <dbReference type="Proteomes" id="UP000319103"/>
    </source>
</evidence>
<dbReference type="Proteomes" id="UP000319103">
    <property type="component" value="Unassembled WGS sequence"/>
</dbReference>
<accession>A0A540W623</accession>
<dbReference type="RefSeq" id="WP_141635037.1">
    <property type="nucleotide sequence ID" value="NZ_VIGB01000003.1"/>
</dbReference>
<keyword evidence="1" id="KW-0175">Coiled coil</keyword>
<dbReference type="InterPro" id="IPR011109">
    <property type="entry name" value="DNA_bind_recombinase_dom"/>
</dbReference>
<dbReference type="Gene3D" id="3.40.50.1390">
    <property type="entry name" value="Resolvase, N-terminal catalytic domain"/>
    <property type="match status" value="1"/>
</dbReference>
<dbReference type="PANTHER" id="PTHR30461:SF23">
    <property type="entry name" value="DNA RECOMBINASE-RELATED"/>
    <property type="match status" value="1"/>
</dbReference>
<dbReference type="SUPFAM" id="SSF53041">
    <property type="entry name" value="Resolvase-like"/>
    <property type="match status" value="1"/>
</dbReference>
<dbReference type="OrthoDB" id="4500247at2"/>
<dbReference type="Gene3D" id="3.90.1750.20">
    <property type="entry name" value="Putative Large Serine Recombinase, Chain B, Domain 2"/>
    <property type="match status" value="1"/>
</dbReference>
<gene>
    <name evidence="3" type="ORF">E6W39_22355</name>
</gene>
<protein>
    <submittedName>
        <fullName evidence="3">Recombinase family protein</fullName>
    </submittedName>
</protein>
<reference evidence="3 4" key="1">
    <citation type="submission" date="2019-06" db="EMBL/GenBank/DDBJ databases">
        <title>Description of Kitasatospora acidophila sp. nov. isolated from pine grove soil, and reclassification of Streptomyces novaecaesareae to Kitasatospora novaeceasareae comb. nov.</title>
        <authorList>
            <person name="Kim M.J."/>
        </authorList>
    </citation>
    <scope>NUCLEOTIDE SEQUENCE [LARGE SCALE GENOMIC DNA]</scope>
    <source>
        <strain evidence="3 4">MMS16-CNU292</strain>
    </source>
</reference>
<dbReference type="Pfam" id="PF13408">
    <property type="entry name" value="Zn_ribbon_recom"/>
    <property type="match status" value="1"/>
</dbReference>
<dbReference type="InterPro" id="IPR038109">
    <property type="entry name" value="DNA_bind_recomb_sf"/>
</dbReference>
<dbReference type="GO" id="GO:0000150">
    <property type="term" value="F:DNA strand exchange activity"/>
    <property type="evidence" value="ECO:0007669"/>
    <property type="project" value="InterPro"/>
</dbReference>
<dbReference type="Pfam" id="PF00239">
    <property type="entry name" value="Resolvase"/>
    <property type="match status" value="1"/>
</dbReference>
<dbReference type="SMART" id="SM00857">
    <property type="entry name" value="Resolvase"/>
    <property type="match status" value="1"/>
</dbReference>
<dbReference type="InterPro" id="IPR025827">
    <property type="entry name" value="Zn_ribbon_recom_dom"/>
</dbReference>
<dbReference type="EMBL" id="VIGB01000003">
    <property type="protein sequence ID" value="TQF04466.1"/>
    <property type="molecule type" value="Genomic_DNA"/>
</dbReference>
<dbReference type="AlphaFoldDB" id="A0A540W623"/>
<dbReference type="PANTHER" id="PTHR30461">
    <property type="entry name" value="DNA-INVERTASE FROM LAMBDOID PROPHAGE"/>
    <property type="match status" value="1"/>
</dbReference>
<dbReference type="CDD" id="cd00338">
    <property type="entry name" value="Ser_Recombinase"/>
    <property type="match status" value="1"/>
</dbReference>
<organism evidence="3 4">
    <name type="scientific">Kitasatospora acidiphila</name>
    <dbReference type="NCBI Taxonomy" id="2567942"/>
    <lineage>
        <taxon>Bacteria</taxon>
        <taxon>Bacillati</taxon>
        <taxon>Actinomycetota</taxon>
        <taxon>Actinomycetes</taxon>
        <taxon>Kitasatosporales</taxon>
        <taxon>Streptomycetaceae</taxon>
        <taxon>Kitasatospora</taxon>
    </lineage>
</organism>
<evidence type="ECO:0000259" key="2">
    <source>
        <dbReference type="PROSITE" id="PS51737"/>
    </source>
</evidence>
<proteinExistence type="predicted"/>
<keyword evidence="4" id="KW-1185">Reference proteome</keyword>
<evidence type="ECO:0000313" key="3">
    <source>
        <dbReference type="EMBL" id="TQF04466.1"/>
    </source>
</evidence>
<sequence length="544" mass="61814">MSDDLVRLAQWGKLDGQNWAGLTRLSTEEAEGELSELATDDPSQRRFVTGRDIKSTDEQEKDDREYVEARGGRYVYTYTEPDTSAWKRKRVRLPDGEVVYRVVRPVFEGALTDLKAGKTPTGERLDGLIVYDIDRLTRDPRHLEDAIEVVQHYGRPIIDITGTLDLLTDNGRAMARVITAMNNKSSADTSRRVVRKHKAMQQKGIPGGGPRPFGWNEDRRTLHPEEAKLLRDAAKHLIDGGTFYSILARWEAEGVRTSVGNPWTYRAFKKSMSNPRICGYRSRVDIEFDPETGTEKSHTTIVYDDQGQPVIGLHEPILTVEQWQAVRDIIKESAERGAGHNTRAYLATGTLRCGKEDCGAKLRAMKASPSQKKPEGYYFYQCPARSTRHGCGGVRINGPEADELIRKLVIAKHEEEAAERDAVTAEEVWPSEEKLTNVREDIADARQARRNRQISAERYYQDLAEYEAEERRLLKERGAWQRRARAHHGQPIDMEAEWDRPGITLADRRAYLERAFTAIVVLPVGRGSRAPLRDRLVPIYHDKA</sequence>